<evidence type="ECO:0000313" key="2">
    <source>
        <dbReference type="EMBL" id="TDZ40213.1"/>
    </source>
</evidence>
<comment type="caution">
    <text evidence="2">The sequence shown here is derived from an EMBL/GenBank/DDBJ whole genome shotgun (WGS) entry which is preliminary data.</text>
</comment>
<proteinExistence type="predicted"/>
<organism evidence="2 3">
    <name type="scientific">Colletotrichum spinosum</name>
    <dbReference type="NCBI Taxonomy" id="1347390"/>
    <lineage>
        <taxon>Eukaryota</taxon>
        <taxon>Fungi</taxon>
        <taxon>Dikarya</taxon>
        <taxon>Ascomycota</taxon>
        <taxon>Pezizomycotina</taxon>
        <taxon>Sordariomycetes</taxon>
        <taxon>Hypocreomycetidae</taxon>
        <taxon>Glomerellales</taxon>
        <taxon>Glomerellaceae</taxon>
        <taxon>Colletotrichum</taxon>
        <taxon>Colletotrichum orbiculare species complex</taxon>
    </lineage>
</organism>
<dbReference type="EMBL" id="QAPG01000006">
    <property type="protein sequence ID" value="TDZ40213.1"/>
    <property type="molecule type" value="Genomic_DNA"/>
</dbReference>
<sequence length="171" mass="19352">MLNFWANSVHAPRSRSKRRVLTGPARPPTWSSAAMHIASSLHKANHERPPTSQKETPQVASCIIRQSLGPLSGFVLHKHASCAMELQYATCDAAAYDDVVLFFCEFLCCLLLPSARPAIFSYKKIIIQSKKKEEKKRHKTFNQDMPPAEKKGQRQEAESSPWPGRWRGWHG</sequence>
<accession>A0A4R8QYL0</accession>
<dbReference type="AlphaFoldDB" id="A0A4R8QYL0"/>
<feature type="region of interest" description="Disordered" evidence="1">
    <location>
        <begin position="131"/>
        <end position="171"/>
    </location>
</feature>
<feature type="compositionally biased region" description="Basic and acidic residues" evidence="1">
    <location>
        <begin position="147"/>
        <end position="157"/>
    </location>
</feature>
<keyword evidence="3" id="KW-1185">Reference proteome</keyword>
<reference evidence="2 3" key="1">
    <citation type="submission" date="2018-11" db="EMBL/GenBank/DDBJ databases">
        <title>Genome sequence and assembly of Colletotrichum spinosum.</title>
        <authorList>
            <person name="Gan P."/>
            <person name="Shirasu K."/>
        </authorList>
    </citation>
    <scope>NUCLEOTIDE SEQUENCE [LARGE SCALE GENOMIC DNA]</scope>
    <source>
        <strain evidence="2 3">CBS 515.97</strain>
    </source>
</reference>
<dbReference type="Proteomes" id="UP000295083">
    <property type="component" value="Unassembled WGS sequence"/>
</dbReference>
<protein>
    <submittedName>
        <fullName evidence="2">Uncharacterized protein</fullName>
    </submittedName>
</protein>
<evidence type="ECO:0000313" key="3">
    <source>
        <dbReference type="Proteomes" id="UP000295083"/>
    </source>
</evidence>
<evidence type="ECO:0000256" key="1">
    <source>
        <dbReference type="SAM" id="MobiDB-lite"/>
    </source>
</evidence>
<gene>
    <name evidence="2" type="ORF">C8035_v003677</name>
</gene>
<name>A0A4R8QYL0_9PEZI</name>